<evidence type="ECO:0000259" key="1">
    <source>
        <dbReference type="PROSITE" id="PS50404"/>
    </source>
</evidence>
<feature type="domain" description="GST N-terminal" evidence="1">
    <location>
        <begin position="10"/>
        <end position="89"/>
    </location>
</feature>
<dbReference type="Gene3D" id="3.40.30.10">
    <property type="entry name" value="Glutaredoxin"/>
    <property type="match status" value="1"/>
</dbReference>
<dbReference type="InterPro" id="IPR004045">
    <property type="entry name" value="Glutathione_S-Trfase_N"/>
</dbReference>
<dbReference type="Proteomes" id="UP001314263">
    <property type="component" value="Unassembled WGS sequence"/>
</dbReference>
<comment type="caution">
    <text evidence="2">The sequence shown here is derived from an EMBL/GenBank/DDBJ whole genome shotgun (WGS) entry which is preliminary data.</text>
</comment>
<dbReference type="Pfam" id="PF13409">
    <property type="entry name" value="GST_N_2"/>
    <property type="match status" value="1"/>
</dbReference>
<sequence>MSSKPISIYELETDDKRFLSPFCWAARFAIIHKGLKPDVIPWHFQEKDKIAFSNQGLVPVIVDQNKDGKWVNDSWEIAKYLEKTYPDQPSLFKGTSGESLCCFFVKSISSGAVVPMMQTIIMDLYNAQLPKDKDWFRKTREDRFGAPLEKFCKGESNVGAFREALQPCRDVLKDYQYLGGSSPCYADMYLLGIFMFAYAVSPVKLLAKDDPLHSWRQRMLKAYDNPQTAHGQKGYPESLE</sequence>
<evidence type="ECO:0000313" key="2">
    <source>
        <dbReference type="EMBL" id="CAK0735587.1"/>
    </source>
</evidence>
<organism evidence="2 3">
    <name type="scientific">Coccomyxa viridis</name>
    <dbReference type="NCBI Taxonomy" id="1274662"/>
    <lineage>
        <taxon>Eukaryota</taxon>
        <taxon>Viridiplantae</taxon>
        <taxon>Chlorophyta</taxon>
        <taxon>core chlorophytes</taxon>
        <taxon>Trebouxiophyceae</taxon>
        <taxon>Trebouxiophyceae incertae sedis</taxon>
        <taxon>Coccomyxaceae</taxon>
        <taxon>Coccomyxa</taxon>
    </lineage>
</organism>
<dbReference type="Pfam" id="PF22041">
    <property type="entry name" value="GST_C_7"/>
    <property type="match status" value="1"/>
</dbReference>
<dbReference type="InterPro" id="IPR036282">
    <property type="entry name" value="Glutathione-S-Trfase_C_sf"/>
</dbReference>
<gene>
    <name evidence="2" type="ORF">CVIRNUC_000605</name>
</gene>
<evidence type="ECO:0000313" key="3">
    <source>
        <dbReference type="Proteomes" id="UP001314263"/>
    </source>
</evidence>
<accession>A0AAV1HQS0</accession>
<dbReference type="InterPro" id="IPR036249">
    <property type="entry name" value="Thioredoxin-like_sf"/>
</dbReference>
<proteinExistence type="predicted"/>
<dbReference type="EMBL" id="CAUYUE010000001">
    <property type="protein sequence ID" value="CAK0735587.1"/>
    <property type="molecule type" value="Genomic_DNA"/>
</dbReference>
<keyword evidence="3" id="KW-1185">Reference proteome</keyword>
<dbReference type="InterPro" id="IPR054416">
    <property type="entry name" value="GST_UstS-like_C"/>
</dbReference>
<dbReference type="PROSITE" id="PS50404">
    <property type="entry name" value="GST_NTER"/>
    <property type="match status" value="1"/>
</dbReference>
<dbReference type="SUPFAM" id="SSF47616">
    <property type="entry name" value="GST C-terminal domain-like"/>
    <property type="match status" value="1"/>
</dbReference>
<name>A0AAV1HQS0_9CHLO</name>
<dbReference type="Gene3D" id="1.20.1050.10">
    <property type="match status" value="1"/>
</dbReference>
<dbReference type="SUPFAM" id="SSF52833">
    <property type="entry name" value="Thioredoxin-like"/>
    <property type="match status" value="1"/>
</dbReference>
<dbReference type="AlphaFoldDB" id="A0AAV1HQS0"/>
<protein>
    <recommendedName>
        <fullName evidence="1">GST N-terminal domain-containing protein</fullName>
    </recommendedName>
</protein>
<reference evidence="2 3" key="1">
    <citation type="submission" date="2023-10" db="EMBL/GenBank/DDBJ databases">
        <authorList>
            <person name="Maclean D."/>
            <person name="Macfadyen A."/>
        </authorList>
    </citation>
    <scope>NUCLEOTIDE SEQUENCE [LARGE SCALE GENOMIC DNA]</scope>
</reference>